<dbReference type="SUPFAM" id="SSF51206">
    <property type="entry name" value="cAMP-binding domain-like"/>
    <property type="match status" value="1"/>
</dbReference>
<evidence type="ECO:0000313" key="2">
    <source>
        <dbReference type="Proteomes" id="UP000290545"/>
    </source>
</evidence>
<dbReference type="AlphaFoldDB" id="A0A4Q1D6X1"/>
<organism evidence="1 2">
    <name type="scientific">Filimonas effusa</name>
    <dbReference type="NCBI Taxonomy" id="2508721"/>
    <lineage>
        <taxon>Bacteria</taxon>
        <taxon>Pseudomonadati</taxon>
        <taxon>Bacteroidota</taxon>
        <taxon>Chitinophagia</taxon>
        <taxon>Chitinophagales</taxon>
        <taxon>Chitinophagaceae</taxon>
        <taxon>Filimonas</taxon>
    </lineage>
</organism>
<dbReference type="InterPro" id="IPR014710">
    <property type="entry name" value="RmlC-like_jellyroll"/>
</dbReference>
<gene>
    <name evidence="1" type="ORF">ESB13_16410</name>
</gene>
<dbReference type="EMBL" id="SDHZ01000002">
    <property type="protein sequence ID" value="RXK83663.1"/>
    <property type="molecule type" value="Genomic_DNA"/>
</dbReference>
<name>A0A4Q1D6X1_9BACT</name>
<sequence length="182" mass="20802">MSVYAQVSGLTLDQLSCVTTLVKCNEEELLERERDMIQSEFIVVEGVVRGFVLNERGDDLTLSFYQNGNAISPAIMRGVKGRSMYNLQVVSRYATILVFNCLKMERIMSYNTDLQQFGNAVIMFDSLRRVEKEVLLLKEPAKTKLAWFRKTYPGLENQIPHYFIASFLGITPTSLSRVRSKL</sequence>
<dbReference type="InterPro" id="IPR018490">
    <property type="entry name" value="cNMP-bd_dom_sf"/>
</dbReference>
<dbReference type="Proteomes" id="UP000290545">
    <property type="component" value="Unassembled WGS sequence"/>
</dbReference>
<dbReference type="Gene3D" id="2.60.120.10">
    <property type="entry name" value="Jelly Rolls"/>
    <property type="match status" value="1"/>
</dbReference>
<evidence type="ECO:0000313" key="1">
    <source>
        <dbReference type="EMBL" id="RXK83663.1"/>
    </source>
</evidence>
<accession>A0A4Q1D6X1</accession>
<comment type="caution">
    <text evidence="1">The sequence shown here is derived from an EMBL/GenBank/DDBJ whole genome shotgun (WGS) entry which is preliminary data.</text>
</comment>
<protein>
    <submittedName>
        <fullName evidence="1">Crp/Fnr family transcriptional regulator</fullName>
    </submittedName>
</protein>
<proteinExistence type="predicted"/>
<reference evidence="1 2" key="1">
    <citation type="submission" date="2019-01" db="EMBL/GenBank/DDBJ databases">
        <title>Filimonas sp. strain TTM-71.</title>
        <authorList>
            <person name="Chen W.-M."/>
        </authorList>
    </citation>
    <scope>NUCLEOTIDE SEQUENCE [LARGE SCALE GENOMIC DNA]</scope>
    <source>
        <strain evidence="1 2">TTM-71</strain>
    </source>
</reference>
<keyword evidence="2" id="KW-1185">Reference proteome</keyword>
<dbReference type="RefSeq" id="WP_129004715.1">
    <property type="nucleotide sequence ID" value="NZ_SDHZ01000002.1"/>
</dbReference>
<dbReference type="OrthoDB" id="1044733at2"/>